<evidence type="ECO:0000259" key="3">
    <source>
        <dbReference type="PROSITE" id="PS50943"/>
    </source>
</evidence>
<organism evidence="4 5">
    <name type="scientific">Candidatus Wildermuthbacteria bacterium RIFCSPLOWO2_01_FULL_48_16</name>
    <dbReference type="NCBI Taxonomy" id="1802461"/>
    <lineage>
        <taxon>Bacteria</taxon>
        <taxon>Candidatus Wildermuthiibacteriota</taxon>
    </lineage>
</organism>
<dbReference type="GO" id="GO:0003677">
    <property type="term" value="F:DNA binding"/>
    <property type="evidence" value="ECO:0007669"/>
    <property type="project" value="InterPro"/>
</dbReference>
<dbReference type="InterPro" id="IPR050336">
    <property type="entry name" value="Chromosome_partition/occlusion"/>
</dbReference>
<name>A0A1G2RJP6_9BACT</name>
<dbReference type="PANTHER" id="PTHR33375">
    <property type="entry name" value="CHROMOSOME-PARTITIONING PROTEIN PARB-RELATED"/>
    <property type="match status" value="1"/>
</dbReference>
<accession>A0A1G2RJP6</accession>
<comment type="similarity">
    <text evidence="1">Belongs to the ParB family.</text>
</comment>
<dbReference type="Proteomes" id="UP000176917">
    <property type="component" value="Unassembled WGS sequence"/>
</dbReference>
<reference evidence="4 5" key="1">
    <citation type="journal article" date="2016" name="Nat. Commun.">
        <title>Thousands of microbial genomes shed light on interconnected biogeochemical processes in an aquifer system.</title>
        <authorList>
            <person name="Anantharaman K."/>
            <person name="Brown C.T."/>
            <person name="Hug L.A."/>
            <person name="Sharon I."/>
            <person name="Castelle C.J."/>
            <person name="Probst A.J."/>
            <person name="Thomas B.C."/>
            <person name="Singh A."/>
            <person name="Wilkins M.J."/>
            <person name="Karaoz U."/>
            <person name="Brodie E.L."/>
            <person name="Williams K.H."/>
            <person name="Hubbard S.S."/>
            <person name="Banfield J.F."/>
        </authorList>
    </citation>
    <scope>NUCLEOTIDE SEQUENCE [LARGE SCALE GENOMIC DNA]</scope>
</reference>
<dbReference type="Gene3D" id="1.10.10.2830">
    <property type="match status" value="1"/>
</dbReference>
<dbReference type="InterPro" id="IPR041468">
    <property type="entry name" value="HTH_ParB/Spo0J"/>
</dbReference>
<dbReference type="SUPFAM" id="SSF110849">
    <property type="entry name" value="ParB/Sulfiredoxin"/>
    <property type="match status" value="1"/>
</dbReference>
<dbReference type="CDD" id="cd00093">
    <property type="entry name" value="HTH_XRE"/>
    <property type="match status" value="1"/>
</dbReference>
<gene>
    <name evidence="4" type="ORF">A3B24_01455</name>
</gene>
<dbReference type="SMART" id="SM00530">
    <property type="entry name" value="HTH_XRE"/>
    <property type="match status" value="1"/>
</dbReference>
<keyword evidence="2" id="KW-0159">Chromosome partition</keyword>
<protein>
    <recommendedName>
        <fullName evidence="3">HTH cro/C1-type domain-containing protein</fullName>
    </recommendedName>
</protein>
<dbReference type="AlphaFoldDB" id="A0A1G2RJP6"/>
<evidence type="ECO:0000256" key="1">
    <source>
        <dbReference type="ARBA" id="ARBA00006295"/>
    </source>
</evidence>
<dbReference type="InterPro" id="IPR003115">
    <property type="entry name" value="ParB_N"/>
</dbReference>
<dbReference type="EMBL" id="MHUG01000016">
    <property type="protein sequence ID" value="OHA73060.1"/>
    <property type="molecule type" value="Genomic_DNA"/>
</dbReference>
<dbReference type="InterPro" id="IPR004437">
    <property type="entry name" value="ParB/RepB/Spo0J"/>
</dbReference>
<dbReference type="Pfam" id="PF02195">
    <property type="entry name" value="ParB_N"/>
    <property type="match status" value="1"/>
</dbReference>
<proteinExistence type="inferred from homology"/>
<dbReference type="SMART" id="SM00470">
    <property type="entry name" value="ParB"/>
    <property type="match status" value="1"/>
</dbReference>
<evidence type="ECO:0000313" key="4">
    <source>
        <dbReference type="EMBL" id="OHA73060.1"/>
    </source>
</evidence>
<dbReference type="Pfam" id="PF17762">
    <property type="entry name" value="HTH_ParB"/>
    <property type="match status" value="1"/>
</dbReference>
<sequence>MLVSIDTILPDLNHVSRPIDGRLVEQLRKTGVPAGVQPVVVRPGEQQGTFTIIIGERRWRMAQAAGQTEIDVTVQENLDEQEASELQLSEYYHHENLPPMSMGRAFLRHRERFSVSQQELARRTGITPGTIHHYESLVRSLAADLAEKVEKGQLTFKEARSIADITDHERQREVAEPFVTGRLSSVYVEKVVGYAKKAPGRPIQEVLEEVLRGTKAAAKVKKKPESGPRAGVDLTMLETSVLETAGVLDALQLQTIPEYRRLKLISTLRILEAKTRVALGFLSGGQARDVSVPRPAARPLALVAR</sequence>
<dbReference type="PANTHER" id="PTHR33375:SF1">
    <property type="entry name" value="CHROMOSOME-PARTITIONING PROTEIN PARB-RELATED"/>
    <property type="match status" value="1"/>
</dbReference>
<feature type="domain" description="HTH cro/C1-type" evidence="3">
    <location>
        <begin position="110"/>
        <end position="151"/>
    </location>
</feature>
<comment type="caution">
    <text evidence="4">The sequence shown here is derived from an EMBL/GenBank/DDBJ whole genome shotgun (WGS) entry which is preliminary data.</text>
</comment>
<dbReference type="InterPro" id="IPR001387">
    <property type="entry name" value="Cro/C1-type_HTH"/>
</dbReference>
<dbReference type="NCBIfam" id="TIGR00180">
    <property type="entry name" value="parB_part"/>
    <property type="match status" value="1"/>
</dbReference>
<dbReference type="GO" id="GO:0005694">
    <property type="term" value="C:chromosome"/>
    <property type="evidence" value="ECO:0007669"/>
    <property type="project" value="TreeGrafter"/>
</dbReference>
<dbReference type="SUPFAM" id="SSF109709">
    <property type="entry name" value="KorB DNA-binding domain-like"/>
    <property type="match status" value="1"/>
</dbReference>
<evidence type="ECO:0000256" key="2">
    <source>
        <dbReference type="ARBA" id="ARBA00022829"/>
    </source>
</evidence>
<evidence type="ECO:0000313" key="5">
    <source>
        <dbReference type="Proteomes" id="UP000176917"/>
    </source>
</evidence>
<dbReference type="GO" id="GO:0007059">
    <property type="term" value="P:chromosome segregation"/>
    <property type="evidence" value="ECO:0007669"/>
    <property type="project" value="UniProtKB-KW"/>
</dbReference>
<dbReference type="PROSITE" id="PS50943">
    <property type="entry name" value="HTH_CROC1"/>
    <property type="match status" value="1"/>
</dbReference>
<dbReference type="STRING" id="1802461.A3B24_01455"/>
<dbReference type="Gene3D" id="3.90.1530.30">
    <property type="match status" value="1"/>
</dbReference>
<dbReference type="InterPro" id="IPR036086">
    <property type="entry name" value="ParB/Sulfiredoxin_sf"/>
</dbReference>